<accession>A0A4Y9XVZ0</accession>
<feature type="compositionally biased region" description="Basic and acidic residues" evidence="1">
    <location>
        <begin position="131"/>
        <end position="142"/>
    </location>
</feature>
<evidence type="ECO:0000313" key="3">
    <source>
        <dbReference type="EMBL" id="TFY53952.1"/>
    </source>
</evidence>
<reference evidence="3 4" key="1">
    <citation type="submission" date="2019-02" db="EMBL/GenBank/DDBJ databases">
        <title>Genome sequencing of the rare red list fungi Dentipellis fragilis.</title>
        <authorList>
            <person name="Buettner E."/>
            <person name="Kellner H."/>
        </authorList>
    </citation>
    <scope>NUCLEOTIDE SEQUENCE [LARGE SCALE GENOMIC DNA]</scope>
    <source>
        <strain evidence="3 4">DSM 105465</strain>
    </source>
</reference>
<dbReference type="EMBL" id="SEOQ01001084">
    <property type="protein sequence ID" value="TFY53952.1"/>
    <property type="molecule type" value="Genomic_DNA"/>
</dbReference>
<evidence type="ECO:0000313" key="4">
    <source>
        <dbReference type="Proteomes" id="UP000298327"/>
    </source>
</evidence>
<dbReference type="Proteomes" id="UP000298327">
    <property type="component" value="Unassembled WGS sequence"/>
</dbReference>
<organism evidence="3 4">
    <name type="scientific">Dentipellis fragilis</name>
    <dbReference type="NCBI Taxonomy" id="205917"/>
    <lineage>
        <taxon>Eukaryota</taxon>
        <taxon>Fungi</taxon>
        <taxon>Dikarya</taxon>
        <taxon>Basidiomycota</taxon>
        <taxon>Agaricomycotina</taxon>
        <taxon>Agaricomycetes</taxon>
        <taxon>Russulales</taxon>
        <taxon>Hericiaceae</taxon>
        <taxon>Dentipellis</taxon>
    </lineage>
</organism>
<feature type="region of interest" description="Disordered" evidence="1">
    <location>
        <begin position="486"/>
        <end position="552"/>
    </location>
</feature>
<gene>
    <name evidence="3" type="ORF">EVG20_g9904</name>
</gene>
<feature type="compositionally biased region" description="Polar residues" evidence="1">
    <location>
        <begin position="81"/>
        <end position="94"/>
    </location>
</feature>
<feature type="domain" description="C2H2-type" evidence="2">
    <location>
        <begin position="211"/>
        <end position="234"/>
    </location>
</feature>
<feature type="compositionally biased region" description="Basic residues" evidence="1">
    <location>
        <begin position="172"/>
        <end position="184"/>
    </location>
</feature>
<keyword evidence="4" id="KW-1185">Reference proteome</keyword>
<evidence type="ECO:0000256" key="1">
    <source>
        <dbReference type="SAM" id="MobiDB-lite"/>
    </source>
</evidence>
<protein>
    <recommendedName>
        <fullName evidence="2">C2H2-type domain-containing protein</fullName>
    </recommendedName>
</protein>
<comment type="caution">
    <text evidence="3">The sequence shown here is derived from an EMBL/GenBank/DDBJ whole genome shotgun (WGS) entry which is preliminary data.</text>
</comment>
<dbReference type="OrthoDB" id="7295497at2759"/>
<proteinExistence type="predicted"/>
<dbReference type="SMART" id="SM00355">
    <property type="entry name" value="ZnF_C2H2"/>
    <property type="match status" value="2"/>
</dbReference>
<name>A0A4Y9XVZ0_9AGAM</name>
<evidence type="ECO:0000259" key="2">
    <source>
        <dbReference type="PROSITE" id="PS00028"/>
    </source>
</evidence>
<feature type="region of interest" description="Disordered" evidence="1">
    <location>
        <begin position="155"/>
        <end position="198"/>
    </location>
</feature>
<dbReference type="AlphaFoldDB" id="A0A4Y9XVZ0"/>
<feature type="domain" description="C2H2-type" evidence="2">
    <location>
        <begin position="243"/>
        <end position="264"/>
    </location>
</feature>
<dbReference type="PROSITE" id="PS00028">
    <property type="entry name" value="ZINC_FINGER_C2H2_1"/>
    <property type="match status" value="2"/>
</dbReference>
<feature type="region of interest" description="Disordered" evidence="1">
    <location>
        <begin position="55"/>
        <end position="142"/>
    </location>
</feature>
<dbReference type="InterPro" id="IPR013087">
    <property type="entry name" value="Znf_C2H2_type"/>
</dbReference>
<sequence length="552" mass="61064">MPTPAITTNSGVVPGGSFMCPSSFNTPRSGSYHEAPPPAAVPPYTTMTQFVAQPLAQPHPAPGYGGLGTGYDDTDPHFRPGQQTGPGWTNTSLRETSDFKQSRKRRREGAKPFAQQTARSGRKARQTLADNNDKTPANDRGHEDIAGLFTERCLPVLPQGPDAPPPTTGARGSKKTGRTKKGKKTQASLESPQQQQQMPPAVYLGNRKWGCPHEDCMTTCSRPYDVKRHWDVIHADDRSIFYCVQCCSTFNRLDNAQKHIILMHGRKVHEEDIIEFRIDETQIALKSLTFLRARSSYLYDSPSPASRNPGLETDSRSRVTVLISHLRRARNPIVIKSGAAAVTVPVRAAGLDLEIAGPCCSRAHNVYGTSVHCTLSSTWTLPIADCLCDGGIPSARPISHSMFNAQDVRYRYLSSVYKKFLYVGTRIRMVQMDLWTHDSWTFRKCEDLHEGWELRRMIVSELFLIAFWARSNVHADALRRSWSNSDLERRTPAQGNPQRSASPGERLMGRPGLNGELPSAVSGPDSPDPSFKSTSGPWPSNLAAPVTFRGSR</sequence>
<dbReference type="Gene3D" id="3.30.160.60">
    <property type="entry name" value="Classic Zinc Finger"/>
    <property type="match status" value="1"/>
</dbReference>